<keyword evidence="4" id="KW-0479">Metal-binding</keyword>
<dbReference type="EMBL" id="DF845210">
    <property type="protein sequence ID" value="GAT49010.1"/>
    <property type="molecule type" value="Genomic_DNA"/>
</dbReference>
<proteinExistence type="inferred from homology"/>
<keyword evidence="7" id="KW-0503">Monooxygenase</keyword>
<dbReference type="InterPro" id="IPR050364">
    <property type="entry name" value="Cytochrome_P450_fung"/>
</dbReference>
<dbReference type="PANTHER" id="PTHR46300">
    <property type="entry name" value="P450, PUTATIVE (EUROFUNG)-RELATED-RELATED"/>
    <property type="match status" value="1"/>
</dbReference>
<evidence type="ECO:0000256" key="5">
    <source>
        <dbReference type="ARBA" id="ARBA00023002"/>
    </source>
</evidence>
<dbReference type="Pfam" id="PF00067">
    <property type="entry name" value="p450"/>
    <property type="match status" value="1"/>
</dbReference>
<evidence type="ECO:0000256" key="1">
    <source>
        <dbReference type="ARBA" id="ARBA00001971"/>
    </source>
</evidence>
<keyword evidence="3" id="KW-0349">Heme</keyword>
<dbReference type="Proteomes" id="UP000815677">
    <property type="component" value="Unassembled WGS sequence"/>
</dbReference>
<evidence type="ECO:0000256" key="8">
    <source>
        <dbReference type="SAM" id="SignalP"/>
    </source>
</evidence>
<dbReference type="SUPFAM" id="SSF48264">
    <property type="entry name" value="Cytochrome P450"/>
    <property type="match status" value="1"/>
</dbReference>
<keyword evidence="6" id="KW-0408">Iron</keyword>
<dbReference type="PANTHER" id="PTHR46300:SF7">
    <property type="entry name" value="P450, PUTATIVE (EUROFUNG)-RELATED"/>
    <property type="match status" value="1"/>
</dbReference>
<evidence type="ECO:0000313" key="9">
    <source>
        <dbReference type="EMBL" id="GAT49010.1"/>
    </source>
</evidence>
<sequence length="193" mass="21365">MILIYAATIIVQLLAGHQISSDTDPFLLMGDSVMETFTQTGAPGMTPVDFFPILQHLPSWFPGTYYATVARRLKSVAQQFYDYPLQVRKGSASGSFILHHLQQIENGTCPLNIDQLKGASATVFAAGKTSSTLMVFLLAMVLNQDVQKKAQHELDEFIGKEALPNFSDRDKLPYLNALVQEVCRWNPVSPLGM</sequence>
<protein>
    <submittedName>
        <fullName evidence="9">Cytochrome P450</fullName>
    </submittedName>
</protein>
<evidence type="ECO:0000256" key="4">
    <source>
        <dbReference type="ARBA" id="ARBA00022723"/>
    </source>
</evidence>
<keyword evidence="10" id="KW-1185">Reference proteome</keyword>
<evidence type="ECO:0000256" key="7">
    <source>
        <dbReference type="ARBA" id="ARBA00023033"/>
    </source>
</evidence>
<reference evidence="9" key="1">
    <citation type="submission" date="2014-09" db="EMBL/GenBank/DDBJ databases">
        <title>Genome sequence of the luminous mushroom Mycena chlorophos for searching fungal bioluminescence genes.</title>
        <authorList>
            <person name="Tanaka Y."/>
            <person name="Kasuga D."/>
            <person name="Oba Y."/>
            <person name="Hase S."/>
            <person name="Sato K."/>
            <person name="Oba Y."/>
            <person name="Sakakibara Y."/>
        </authorList>
    </citation>
    <scope>NUCLEOTIDE SEQUENCE</scope>
</reference>
<evidence type="ECO:0000256" key="3">
    <source>
        <dbReference type="ARBA" id="ARBA00022617"/>
    </source>
</evidence>
<keyword evidence="8" id="KW-0732">Signal</keyword>
<organism evidence="9 10">
    <name type="scientific">Mycena chlorophos</name>
    <name type="common">Agaric fungus</name>
    <name type="synonym">Agaricus chlorophos</name>
    <dbReference type="NCBI Taxonomy" id="658473"/>
    <lineage>
        <taxon>Eukaryota</taxon>
        <taxon>Fungi</taxon>
        <taxon>Dikarya</taxon>
        <taxon>Basidiomycota</taxon>
        <taxon>Agaricomycotina</taxon>
        <taxon>Agaricomycetes</taxon>
        <taxon>Agaricomycetidae</taxon>
        <taxon>Agaricales</taxon>
        <taxon>Marasmiineae</taxon>
        <taxon>Mycenaceae</taxon>
        <taxon>Mycena</taxon>
    </lineage>
</organism>
<name>A0ABQ0LD01_MYCCL</name>
<accession>A0ABQ0LD01</accession>
<comment type="cofactor">
    <cofactor evidence="1">
        <name>heme</name>
        <dbReference type="ChEBI" id="CHEBI:30413"/>
    </cofactor>
</comment>
<feature type="signal peptide" evidence="8">
    <location>
        <begin position="1"/>
        <end position="16"/>
    </location>
</feature>
<dbReference type="InterPro" id="IPR036396">
    <property type="entry name" value="Cyt_P450_sf"/>
</dbReference>
<dbReference type="InterPro" id="IPR001128">
    <property type="entry name" value="Cyt_P450"/>
</dbReference>
<dbReference type="Gene3D" id="1.10.630.10">
    <property type="entry name" value="Cytochrome P450"/>
    <property type="match status" value="1"/>
</dbReference>
<comment type="similarity">
    <text evidence="2">Belongs to the cytochrome P450 family.</text>
</comment>
<gene>
    <name evidence="9" type="ORF">MCHLO_06373</name>
</gene>
<feature type="chain" id="PRO_5046771866" evidence="8">
    <location>
        <begin position="17"/>
        <end position="193"/>
    </location>
</feature>
<keyword evidence="5" id="KW-0560">Oxidoreductase</keyword>
<evidence type="ECO:0000256" key="6">
    <source>
        <dbReference type="ARBA" id="ARBA00023004"/>
    </source>
</evidence>
<evidence type="ECO:0000256" key="2">
    <source>
        <dbReference type="ARBA" id="ARBA00010617"/>
    </source>
</evidence>
<evidence type="ECO:0000313" key="10">
    <source>
        <dbReference type="Proteomes" id="UP000815677"/>
    </source>
</evidence>